<evidence type="ECO:0000256" key="2">
    <source>
        <dbReference type="SAM" id="Phobius"/>
    </source>
</evidence>
<accession>A0ABZ1QN04</accession>
<reference evidence="3" key="1">
    <citation type="submission" date="2022-10" db="EMBL/GenBank/DDBJ databases">
        <title>The complete genomes of actinobacterial strains from the NBC collection.</title>
        <authorList>
            <person name="Joergensen T.S."/>
            <person name="Alvarez Arevalo M."/>
            <person name="Sterndorff E.B."/>
            <person name="Faurdal D."/>
            <person name="Vuksanovic O."/>
            <person name="Mourched A.-S."/>
            <person name="Charusanti P."/>
            <person name="Shaw S."/>
            <person name="Blin K."/>
            <person name="Weber T."/>
        </authorList>
    </citation>
    <scope>NUCLEOTIDE SEQUENCE</scope>
    <source>
        <strain evidence="3">NBC_00303</strain>
    </source>
</reference>
<proteinExistence type="predicted"/>
<feature type="compositionally biased region" description="Low complexity" evidence="1">
    <location>
        <begin position="321"/>
        <end position="343"/>
    </location>
</feature>
<sequence length="349" mass="34002">MPVTPTSRHAVPASRRVLAVMVMVPLLAAVALWAFAWPATRMAPRDLPVGVAGPAAAAAPLEQRLASHEGAFEIHRYADEAAARTALENREVYGAVVATPQGPHLLTASAASPAVAQLLTQALTSRAPAGAQAVPVTDVVPAPAADARGTGFGASVLPLALAGVAAGALVSLSGLRGGRAATAVLGAATLVGLTGAALAHSWLGVLTGNWWAEAGVLALTVAAIAGGVAGLHALLGKAGIGLGVLLIVLLGNPFSGAAGAPQLLPEPAGLIGQWLPPGAGSSLLRSVAFFDGAAAAGPALVLSVWAVLGVTAIVFAGRRSAPGAPAASSLPAPSAPAPVDSAPAPAPRS</sequence>
<keyword evidence="4" id="KW-1185">Reference proteome</keyword>
<feature type="region of interest" description="Disordered" evidence="1">
    <location>
        <begin position="321"/>
        <end position="349"/>
    </location>
</feature>
<keyword evidence="2" id="KW-1133">Transmembrane helix</keyword>
<dbReference type="GeneID" id="95501907"/>
<feature type="transmembrane region" description="Helical" evidence="2">
    <location>
        <begin position="184"/>
        <end position="203"/>
    </location>
</feature>
<dbReference type="Proteomes" id="UP001432312">
    <property type="component" value="Chromosome"/>
</dbReference>
<evidence type="ECO:0000313" key="3">
    <source>
        <dbReference type="EMBL" id="WUN83730.1"/>
    </source>
</evidence>
<protein>
    <submittedName>
        <fullName evidence="3">ABC transporter permease</fullName>
    </submittedName>
</protein>
<feature type="transmembrane region" description="Helical" evidence="2">
    <location>
        <begin position="215"/>
        <end position="235"/>
    </location>
</feature>
<evidence type="ECO:0000256" key="1">
    <source>
        <dbReference type="SAM" id="MobiDB-lite"/>
    </source>
</evidence>
<feature type="transmembrane region" description="Helical" evidence="2">
    <location>
        <begin position="293"/>
        <end position="316"/>
    </location>
</feature>
<feature type="transmembrane region" description="Helical" evidence="2">
    <location>
        <begin position="17"/>
        <end position="37"/>
    </location>
</feature>
<name>A0ABZ1QN04_9ACTN</name>
<feature type="transmembrane region" description="Helical" evidence="2">
    <location>
        <begin position="242"/>
        <end position="264"/>
    </location>
</feature>
<gene>
    <name evidence="3" type="ORF">OHA91_37665</name>
</gene>
<evidence type="ECO:0000313" key="4">
    <source>
        <dbReference type="Proteomes" id="UP001432312"/>
    </source>
</evidence>
<keyword evidence="2" id="KW-0812">Transmembrane</keyword>
<feature type="transmembrane region" description="Helical" evidence="2">
    <location>
        <begin position="152"/>
        <end position="172"/>
    </location>
</feature>
<keyword evidence="2" id="KW-0472">Membrane</keyword>
<dbReference type="EMBL" id="CP108036">
    <property type="protein sequence ID" value="WUN83730.1"/>
    <property type="molecule type" value="Genomic_DNA"/>
</dbReference>
<organism evidence="3 4">
    <name type="scientific">Streptomyces erythrochromogenes</name>
    <dbReference type="NCBI Taxonomy" id="285574"/>
    <lineage>
        <taxon>Bacteria</taxon>
        <taxon>Bacillati</taxon>
        <taxon>Actinomycetota</taxon>
        <taxon>Actinomycetes</taxon>
        <taxon>Kitasatosporales</taxon>
        <taxon>Streptomycetaceae</taxon>
        <taxon>Streptomyces</taxon>
    </lineage>
</organism>
<dbReference type="RefSeq" id="WP_328740907.1">
    <property type="nucleotide sequence ID" value="NZ_CP108036.1"/>
</dbReference>